<accession>A0A1B6H8P8</accession>
<proteinExistence type="predicted"/>
<reference evidence="1" key="1">
    <citation type="submission" date="2015-11" db="EMBL/GenBank/DDBJ databases">
        <title>De novo transcriptome assembly of four potential Pierce s Disease insect vectors from Arizona vineyards.</title>
        <authorList>
            <person name="Tassone E.E."/>
        </authorList>
    </citation>
    <scope>NUCLEOTIDE SEQUENCE</scope>
</reference>
<evidence type="ECO:0000313" key="1">
    <source>
        <dbReference type="EMBL" id="JAS71003.1"/>
    </source>
</evidence>
<protein>
    <submittedName>
        <fullName evidence="1">Uncharacterized protein</fullName>
    </submittedName>
</protein>
<organism evidence="1">
    <name type="scientific">Homalodisca liturata</name>
    <dbReference type="NCBI Taxonomy" id="320908"/>
    <lineage>
        <taxon>Eukaryota</taxon>
        <taxon>Metazoa</taxon>
        <taxon>Ecdysozoa</taxon>
        <taxon>Arthropoda</taxon>
        <taxon>Hexapoda</taxon>
        <taxon>Insecta</taxon>
        <taxon>Pterygota</taxon>
        <taxon>Neoptera</taxon>
        <taxon>Paraneoptera</taxon>
        <taxon>Hemiptera</taxon>
        <taxon>Auchenorrhyncha</taxon>
        <taxon>Membracoidea</taxon>
        <taxon>Cicadellidae</taxon>
        <taxon>Cicadellinae</taxon>
        <taxon>Proconiini</taxon>
        <taxon>Homalodisca</taxon>
    </lineage>
</organism>
<sequence length="194" mass="22227">PRRVLYIVATGEDALYMLRFDGAFRLLARGGFQASQVYFQKHLIVLVGGTVYGFYDPASNPSSLRLQNKKSPPAGSYEEYLYKIYRRDNKLIYKREDGTVDVPDGWSRFFICQDKIHKVVYSGGMSTFVFKNRKYSYEGEISRIHASADMLVFYIVHARNAHLYFITAEEKVFQLPKITCLKTEGNVAVVSTCT</sequence>
<name>A0A1B6H8P8_9HEMI</name>
<dbReference type="EMBL" id="GECU01036703">
    <property type="protein sequence ID" value="JAS71003.1"/>
    <property type="molecule type" value="Transcribed_RNA"/>
</dbReference>
<feature type="non-terminal residue" evidence="1">
    <location>
        <position position="194"/>
    </location>
</feature>
<gene>
    <name evidence="1" type="ORF">g.504</name>
</gene>
<feature type="non-terminal residue" evidence="1">
    <location>
        <position position="1"/>
    </location>
</feature>
<dbReference type="AlphaFoldDB" id="A0A1B6H8P8"/>